<keyword evidence="3" id="KW-1185">Reference proteome</keyword>
<dbReference type="Proteomes" id="UP001153269">
    <property type="component" value="Unassembled WGS sequence"/>
</dbReference>
<gene>
    <name evidence="2" type="ORF">PLEPLA_LOCUS31904</name>
</gene>
<protein>
    <submittedName>
        <fullName evidence="2">Uncharacterized protein</fullName>
    </submittedName>
</protein>
<evidence type="ECO:0000256" key="1">
    <source>
        <dbReference type="SAM" id="MobiDB-lite"/>
    </source>
</evidence>
<feature type="region of interest" description="Disordered" evidence="1">
    <location>
        <begin position="92"/>
        <end position="136"/>
    </location>
</feature>
<accession>A0A9N7V8Z7</accession>
<feature type="compositionally biased region" description="Polar residues" evidence="1">
    <location>
        <begin position="92"/>
        <end position="102"/>
    </location>
</feature>
<evidence type="ECO:0000313" key="3">
    <source>
        <dbReference type="Proteomes" id="UP001153269"/>
    </source>
</evidence>
<reference evidence="2" key="1">
    <citation type="submission" date="2020-03" db="EMBL/GenBank/DDBJ databases">
        <authorList>
            <person name="Weist P."/>
        </authorList>
    </citation>
    <scope>NUCLEOTIDE SEQUENCE</scope>
</reference>
<dbReference type="EMBL" id="CADEAL010003323">
    <property type="protein sequence ID" value="CAB1444188.1"/>
    <property type="molecule type" value="Genomic_DNA"/>
</dbReference>
<organism evidence="2 3">
    <name type="scientific">Pleuronectes platessa</name>
    <name type="common">European plaice</name>
    <dbReference type="NCBI Taxonomy" id="8262"/>
    <lineage>
        <taxon>Eukaryota</taxon>
        <taxon>Metazoa</taxon>
        <taxon>Chordata</taxon>
        <taxon>Craniata</taxon>
        <taxon>Vertebrata</taxon>
        <taxon>Euteleostomi</taxon>
        <taxon>Actinopterygii</taxon>
        <taxon>Neopterygii</taxon>
        <taxon>Teleostei</taxon>
        <taxon>Neoteleostei</taxon>
        <taxon>Acanthomorphata</taxon>
        <taxon>Carangaria</taxon>
        <taxon>Pleuronectiformes</taxon>
        <taxon>Pleuronectoidei</taxon>
        <taxon>Pleuronectidae</taxon>
        <taxon>Pleuronectes</taxon>
    </lineage>
</organism>
<feature type="compositionally biased region" description="Basic and acidic residues" evidence="1">
    <location>
        <begin position="103"/>
        <end position="136"/>
    </location>
</feature>
<comment type="caution">
    <text evidence="2">The sequence shown here is derived from an EMBL/GenBank/DDBJ whole genome shotgun (WGS) entry which is preliminary data.</text>
</comment>
<sequence length="136" mass="14804">MFYSSLGGNKQDDWSQHDPSPKCFPITGSKIAKPTSSTGPSATVMEVGQSSGETQEVSAAMPGCSDSVRYRPFLNDPVIKSLLPGHVVRSNRAWTSQSSHSSVAREDSDRELSWKGKKKGETRATERQTVKVSSEE</sequence>
<feature type="compositionally biased region" description="Basic and acidic residues" evidence="1">
    <location>
        <begin position="10"/>
        <end position="20"/>
    </location>
</feature>
<name>A0A9N7V8Z7_PLEPL</name>
<proteinExistence type="predicted"/>
<dbReference type="AlphaFoldDB" id="A0A9N7V8Z7"/>
<evidence type="ECO:0000313" key="2">
    <source>
        <dbReference type="EMBL" id="CAB1444188.1"/>
    </source>
</evidence>
<feature type="region of interest" description="Disordered" evidence="1">
    <location>
        <begin position="1"/>
        <end position="56"/>
    </location>
</feature>